<keyword evidence="3" id="KW-1185">Reference proteome</keyword>
<gene>
    <name evidence="2" type="ORF">SIL87_19690</name>
</gene>
<evidence type="ECO:0000313" key="2">
    <source>
        <dbReference type="EMBL" id="MDX5932979.1"/>
    </source>
</evidence>
<evidence type="ECO:0000256" key="1">
    <source>
        <dbReference type="SAM" id="Phobius"/>
    </source>
</evidence>
<feature type="transmembrane region" description="Helical" evidence="1">
    <location>
        <begin position="85"/>
        <end position="105"/>
    </location>
</feature>
<sequence>MGLLAFCTATLPVGAMWLHLPLPALRSLAFLAVVFGSQTSIYAIRERGRFWHSVPSLWVMGSTIAAILIVSGMATTGLAMASLPILTVFAVLGAAIAFAAIVEVAKIPIFHAVGMS</sequence>
<keyword evidence="1" id="KW-0812">Transmembrane</keyword>
<evidence type="ECO:0000313" key="3">
    <source>
        <dbReference type="Proteomes" id="UP001279553"/>
    </source>
</evidence>
<name>A0AAW9DV31_ACIAO</name>
<dbReference type="AlphaFoldDB" id="A0AAW9DV31"/>
<feature type="transmembrane region" description="Helical" evidence="1">
    <location>
        <begin position="56"/>
        <end position="79"/>
    </location>
</feature>
<dbReference type="Proteomes" id="UP001279553">
    <property type="component" value="Unassembled WGS sequence"/>
</dbReference>
<organism evidence="2 3">
    <name type="scientific">Acidiphilium acidophilum</name>
    <name type="common">Thiobacillus acidophilus</name>
    <dbReference type="NCBI Taxonomy" id="76588"/>
    <lineage>
        <taxon>Bacteria</taxon>
        <taxon>Pseudomonadati</taxon>
        <taxon>Pseudomonadota</taxon>
        <taxon>Alphaproteobacteria</taxon>
        <taxon>Acetobacterales</taxon>
        <taxon>Acidocellaceae</taxon>
        <taxon>Acidiphilium</taxon>
    </lineage>
</organism>
<proteinExistence type="predicted"/>
<dbReference type="Gene3D" id="1.20.1110.10">
    <property type="entry name" value="Calcium-transporting ATPase, transmembrane domain"/>
    <property type="match status" value="1"/>
</dbReference>
<reference evidence="2 3" key="1">
    <citation type="submission" date="2023-11" db="EMBL/GenBank/DDBJ databases">
        <title>MicrobeMod: A computational toolkit for identifying prokaryotic methylation and restriction-modification with nanopore sequencing.</title>
        <authorList>
            <person name="Crits-Christoph A."/>
            <person name="Kang S.C."/>
            <person name="Lee H."/>
            <person name="Ostrov N."/>
        </authorList>
    </citation>
    <scope>NUCLEOTIDE SEQUENCE [LARGE SCALE GENOMIC DNA]</scope>
    <source>
        <strain evidence="2 3">DSMZ 700</strain>
    </source>
</reference>
<dbReference type="RefSeq" id="WP_319615835.1">
    <property type="nucleotide sequence ID" value="NZ_JAWXYB010000018.1"/>
</dbReference>
<keyword evidence="1" id="KW-0472">Membrane</keyword>
<dbReference type="EMBL" id="JAWXYB010000018">
    <property type="protein sequence ID" value="MDX5932979.1"/>
    <property type="molecule type" value="Genomic_DNA"/>
</dbReference>
<keyword evidence="1" id="KW-1133">Transmembrane helix</keyword>
<feature type="transmembrane region" description="Helical" evidence="1">
    <location>
        <begin position="25"/>
        <end position="44"/>
    </location>
</feature>
<comment type="caution">
    <text evidence="2">The sequence shown here is derived from an EMBL/GenBank/DDBJ whole genome shotgun (WGS) entry which is preliminary data.</text>
</comment>
<protein>
    <submittedName>
        <fullName evidence="2">Uncharacterized protein</fullName>
    </submittedName>
</protein>
<accession>A0AAW9DV31</accession>